<dbReference type="EMBL" id="VLKQ01000025">
    <property type="protein sequence ID" value="TWI07395.1"/>
    <property type="molecule type" value="Genomic_DNA"/>
</dbReference>
<organism evidence="2 3">
    <name type="scientific">Flavobacterium cauense R2A-7</name>
    <dbReference type="NCBI Taxonomy" id="1341154"/>
    <lineage>
        <taxon>Bacteria</taxon>
        <taxon>Pseudomonadati</taxon>
        <taxon>Bacteroidota</taxon>
        <taxon>Flavobacteriia</taxon>
        <taxon>Flavobacteriales</taxon>
        <taxon>Flavobacteriaceae</taxon>
        <taxon>Flavobacterium</taxon>
    </lineage>
</organism>
<dbReference type="OrthoDB" id="826619at2"/>
<dbReference type="InterPro" id="IPR013783">
    <property type="entry name" value="Ig-like_fold"/>
</dbReference>
<keyword evidence="1" id="KW-0812">Transmembrane</keyword>
<dbReference type="AlphaFoldDB" id="V6S1Z1"/>
<gene>
    <name evidence="2" type="ORF">IP98_02940</name>
</gene>
<feature type="transmembrane region" description="Helical" evidence="1">
    <location>
        <begin position="6"/>
        <end position="22"/>
    </location>
</feature>
<dbReference type="Gene3D" id="2.60.40.10">
    <property type="entry name" value="Immunoglobulins"/>
    <property type="match status" value="1"/>
</dbReference>
<accession>V6S1Z1</accession>
<evidence type="ECO:0000256" key="1">
    <source>
        <dbReference type="SAM" id="Phobius"/>
    </source>
</evidence>
<dbReference type="Proteomes" id="UP000319848">
    <property type="component" value="Unassembled WGS sequence"/>
</dbReference>
<dbReference type="PANTHER" id="PTHR37833:SF1">
    <property type="entry name" value="SIGNAL PEPTIDE PROTEIN"/>
    <property type="match status" value="1"/>
</dbReference>
<keyword evidence="3" id="KW-1185">Reference proteome</keyword>
<dbReference type="InterPro" id="IPR011467">
    <property type="entry name" value="DUF1573"/>
</dbReference>
<comment type="caution">
    <text evidence="2">The sequence shown here is derived from an EMBL/GenBank/DDBJ whole genome shotgun (WGS) entry which is preliminary data.</text>
</comment>
<reference evidence="2 3" key="1">
    <citation type="journal article" date="2015" name="Stand. Genomic Sci.">
        <title>Genomic Encyclopedia of Bacterial and Archaeal Type Strains, Phase III: the genomes of soil and plant-associated and newly described type strains.</title>
        <authorList>
            <person name="Whitman W.B."/>
            <person name="Woyke T."/>
            <person name="Klenk H.P."/>
            <person name="Zhou Y."/>
            <person name="Lilburn T.G."/>
            <person name="Beck B.J."/>
            <person name="De Vos P."/>
            <person name="Vandamme P."/>
            <person name="Eisen J.A."/>
            <person name="Garrity G."/>
            <person name="Hugenholtz P."/>
            <person name="Kyrpides N.C."/>
        </authorList>
    </citation>
    <scope>NUCLEOTIDE SEQUENCE [LARGE SCALE GENOMIC DNA]</scope>
    <source>
        <strain evidence="2 3">CGMCC 1.7270</strain>
    </source>
</reference>
<dbReference type="Pfam" id="PF07610">
    <property type="entry name" value="DUF1573"/>
    <property type="match status" value="1"/>
</dbReference>
<keyword evidence="1" id="KW-0472">Membrane</keyword>
<evidence type="ECO:0000313" key="3">
    <source>
        <dbReference type="Proteomes" id="UP000319848"/>
    </source>
</evidence>
<keyword evidence="1" id="KW-1133">Transmembrane helix</keyword>
<dbReference type="RefSeq" id="WP_023572052.1">
    <property type="nucleotide sequence ID" value="NZ_AVBI01000029.1"/>
</dbReference>
<proteinExistence type="predicted"/>
<dbReference type="PANTHER" id="PTHR37833">
    <property type="entry name" value="LIPOPROTEIN-RELATED"/>
    <property type="match status" value="1"/>
</dbReference>
<sequence>MKKTFKIIGLLFILILSLLFYFKWKELKYILRFGNSKSQIVEKNINIGKISLGDSTIVQFKIVNIGNNELKIENTMSNCECAVLQIKDSIVKEKDTLHVNVLFKPAKKGKFDQEVAVLLNTAPPFHFLHITGEVIE</sequence>
<protein>
    <submittedName>
        <fullName evidence="2">Uncharacterized protein DUF1573</fullName>
    </submittedName>
</protein>
<name>V6S1Z1_9FLAO</name>
<evidence type="ECO:0000313" key="2">
    <source>
        <dbReference type="EMBL" id="TWI07395.1"/>
    </source>
</evidence>